<dbReference type="GO" id="GO:0009279">
    <property type="term" value="C:cell outer membrane"/>
    <property type="evidence" value="ECO:0007669"/>
    <property type="project" value="UniProtKB-SubCell"/>
</dbReference>
<dbReference type="InterPro" id="IPR050218">
    <property type="entry name" value="LptD"/>
</dbReference>
<dbReference type="GO" id="GO:1990351">
    <property type="term" value="C:transporter complex"/>
    <property type="evidence" value="ECO:0007669"/>
    <property type="project" value="TreeGrafter"/>
</dbReference>
<comment type="caution">
    <text evidence="4">Lacks conserved residue(s) required for the propagation of feature annotation.</text>
</comment>
<comment type="similarity">
    <text evidence="4">Belongs to the LptD family.</text>
</comment>
<dbReference type="AlphaFoldDB" id="A0A9Q8TVK5"/>
<dbReference type="PANTHER" id="PTHR30189">
    <property type="entry name" value="LPS-ASSEMBLY PROTEIN"/>
    <property type="match status" value="1"/>
</dbReference>
<organism evidence="7 8">
    <name type="scientific">Candidatus Blochmannia vicinus</name>
    <name type="common">nom. nud.</name>
    <dbReference type="NCBI Taxonomy" id="251540"/>
    <lineage>
        <taxon>Bacteria</taxon>
        <taxon>Pseudomonadati</taxon>
        <taxon>Pseudomonadota</taxon>
        <taxon>Gammaproteobacteria</taxon>
        <taxon>Enterobacterales</taxon>
        <taxon>Enterobacteriaceae</taxon>
        <taxon>ant endosymbionts</taxon>
        <taxon>Candidatus Blochmanniella</taxon>
    </lineage>
</organism>
<dbReference type="HAMAP" id="MF_01411">
    <property type="entry name" value="LPS_assembly_LptD"/>
    <property type="match status" value="1"/>
</dbReference>
<evidence type="ECO:0000256" key="4">
    <source>
        <dbReference type="HAMAP-Rule" id="MF_01411"/>
    </source>
</evidence>
<sequence>MPMISDFSYVDQSIYVQSDELDIYYPKKIIFSGHVNIKQDNHILMSDKLVISRNETNELLYNTLYAYGHVKYYSDYIELTGTHAWMNFYNKDIDIHKGTYYLLEPHIYGVANSIMQRGKNRYTIVKQGKFTSCILNDSYWNITGSEMIYDHHKRNIDIWNACLKIKKIPIFYTPYLSLSLRQNNILRHYIPSIRYNNKQGLGFKIPCPINFSKHYSGSIVPCYTSNLGAKLETEIRYLVKPGTGLLILDIVGNDKIRHEKFDNDYRNSNWQLYWKHNGIMNKKWHFYSNYLLTTGFNNYSNNTNVPVYIHPNNDYINQKILCNYSDKNWNTSFTYFGIANTKITMIQDHYNYRAAPRIELNTYYSNIKGKPFNLKLFSQLTQFIPENYNLPKTIRIHIEPTLSLPIHNCWSRFNTEAKLRITNYRQKNINYYNKIQYMNYPLQNTVNRLIPQFKINGKIILKKKTYVSKKYRSFLEPKFQYLYIPYRFQENIGIYDTNMIHIDHKNLFHDSICSGLDRILPANQIAGDITIRCFKKKKEFFYASIGQILNLAQFNTKYPKTTKYRYHVPNIKLFSGASRWNINNYWNTSTEIQYDMQHHTLSFGTIILEYIGKDNQVLQTHYRYVNEQHLEKILPKINESTYYKTISQLGILTCYPLFDNWRISCSHYHNIKTNQFIDQTIGIQYHTPCWGVNISYERKIIDWINPSNRHTYDNKIRLDIKIYNSVSDFQQHLHKILNIGILPYQYIS</sequence>
<keyword evidence="1 4" id="KW-0732">Signal</keyword>
<reference evidence="7" key="1">
    <citation type="submission" date="2022-05" db="EMBL/GenBank/DDBJ databases">
        <title>Impact of host demography and evolutionary history on endosymbiont molecular evolution: a test in carpenter ants (Genus Camponotus) and their Blochmannia endosymbionts.</title>
        <authorList>
            <person name="Manthey J.D."/>
            <person name="Giron J.C."/>
            <person name="Hruska J.P."/>
        </authorList>
    </citation>
    <scope>NUCLEOTIDE SEQUENCE</scope>
    <source>
        <strain evidence="7">C-039</strain>
    </source>
</reference>
<dbReference type="GO" id="GO:0043165">
    <property type="term" value="P:Gram-negative-bacterium-type cell outer membrane assembly"/>
    <property type="evidence" value="ECO:0007669"/>
    <property type="project" value="UniProtKB-UniRule"/>
</dbReference>
<evidence type="ECO:0000313" key="8">
    <source>
        <dbReference type="Proteomes" id="UP001056209"/>
    </source>
</evidence>
<evidence type="ECO:0000256" key="2">
    <source>
        <dbReference type="ARBA" id="ARBA00023136"/>
    </source>
</evidence>
<dbReference type="InterPro" id="IPR007543">
    <property type="entry name" value="LptD_C"/>
</dbReference>
<evidence type="ECO:0000259" key="6">
    <source>
        <dbReference type="Pfam" id="PF04453"/>
    </source>
</evidence>
<evidence type="ECO:0000256" key="3">
    <source>
        <dbReference type="ARBA" id="ARBA00023237"/>
    </source>
</evidence>
<dbReference type="PANTHER" id="PTHR30189:SF1">
    <property type="entry name" value="LPS-ASSEMBLY PROTEIN LPTD"/>
    <property type="match status" value="1"/>
</dbReference>
<evidence type="ECO:0000259" key="5">
    <source>
        <dbReference type="Pfam" id="PF03968"/>
    </source>
</evidence>
<comment type="function">
    <text evidence="4">Together with LptE, is involved in the assembly of lipopolysaccharide (LPS) at the surface of the outer membrane.</text>
</comment>
<comment type="subcellular location">
    <subcellularLocation>
        <location evidence="4">Cell outer membrane</location>
    </subcellularLocation>
</comment>
<dbReference type="Proteomes" id="UP001056209">
    <property type="component" value="Chromosome"/>
</dbReference>
<protein>
    <recommendedName>
        <fullName evidence="4">LPS-assembly protein LptD</fullName>
    </recommendedName>
</protein>
<feature type="domain" description="LptD C-terminal" evidence="6">
    <location>
        <begin position="269"/>
        <end position="661"/>
    </location>
</feature>
<keyword evidence="3 4" id="KW-0998">Cell outer membrane</keyword>
<dbReference type="Pfam" id="PF04453">
    <property type="entry name" value="LptD"/>
    <property type="match status" value="1"/>
</dbReference>
<evidence type="ECO:0000256" key="1">
    <source>
        <dbReference type="ARBA" id="ARBA00022729"/>
    </source>
</evidence>
<comment type="subunit">
    <text evidence="4">Component of the lipopolysaccharide transport and assembly complex. Interacts with LptE and LptA.</text>
</comment>
<dbReference type="InterPro" id="IPR020889">
    <property type="entry name" value="LipoPS_assembly_LptD"/>
</dbReference>
<dbReference type="InterPro" id="IPR005653">
    <property type="entry name" value="OstA-like_N"/>
</dbReference>
<dbReference type="Pfam" id="PF03968">
    <property type="entry name" value="LptD_N"/>
    <property type="match status" value="1"/>
</dbReference>
<dbReference type="EMBL" id="CP097753">
    <property type="protein sequence ID" value="URJ28049.1"/>
    <property type="molecule type" value="Genomic_DNA"/>
</dbReference>
<proteinExistence type="inferred from homology"/>
<dbReference type="Gene3D" id="2.60.450.10">
    <property type="entry name" value="Lipopolysaccharide (LPS) transport protein A like domain"/>
    <property type="match status" value="1"/>
</dbReference>
<evidence type="ECO:0000313" key="7">
    <source>
        <dbReference type="EMBL" id="URJ28049.1"/>
    </source>
</evidence>
<keyword evidence="2 4" id="KW-0472">Membrane</keyword>
<feature type="domain" description="Organic solvent tolerance-like N-terminal" evidence="5">
    <location>
        <begin position="15"/>
        <end position="153"/>
    </location>
</feature>
<gene>
    <name evidence="4 7" type="primary">lptD</name>
    <name evidence="7" type="ORF">M9393_02600</name>
</gene>
<dbReference type="GO" id="GO:0015920">
    <property type="term" value="P:lipopolysaccharide transport"/>
    <property type="evidence" value="ECO:0007669"/>
    <property type="project" value="InterPro"/>
</dbReference>
<accession>A0A9Q8TVK5</accession>
<name>A0A9Q8TVK5_9ENTR</name>
<dbReference type="RefSeq" id="WP_250248437.1">
    <property type="nucleotide sequence ID" value="NZ_CP097753.1"/>
</dbReference>